<sequence length="182" mass="20997">MHAKERSLCLSKNSLRRPPPRVLLDKTDDPDDPDPGRQAGAFLATNSWKRTRATPPTWTDPPRPESDPYRFQYTNVSLSQSMTSNQITFYYRDRRFEAMLLSRESRTRTAITTRGLYYFSPRWPFNSSLGKWNFENRPSTVSPANHGPDRKATCPQLSKAASAKMFSSFDHSPLDLDNETRY</sequence>
<dbReference type="AlphaFoldDB" id="A0AA40FX66"/>
<evidence type="ECO:0000313" key="3">
    <source>
        <dbReference type="Proteomes" id="UP001177670"/>
    </source>
</evidence>
<accession>A0AA40FX66</accession>
<feature type="region of interest" description="Disordered" evidence="1">
    <location>
        <begin position="1"/>
        <end position="46"/>
    </location>
</feature>
<name>A0AA40FX66_9HYME</name>
<reference evidence="2" key="1">
    <citation type="submission" date="2021-10" db="EMBL/GenBank/DDBJ databases">
        <title>Melipona bicolor Genome sequencing and assembly.</title>
        <authorList>
            <person name="Araujo N.S."/>
            <person name="Arias M.C."/>
        </authorList>
    </citation>
    <scope>NUCLEOTIDE SEQUENCE</scope>
    <source>
        <strain evidence="2">USP_2M_L1-L4_2017</strain>
        <tissue evidence="2">Whole body</tissue>
    </source>
</reference>
<comment type="caution">
    <text evidence="2">The sequence shown here is derived from an EMBL/GenBank/DDBJ whole genome shotgun (WGS) entry which is preliminary data.</text>
</comment>
<dbReference type="EMBL" id="JAHYIQ010000013">
    <property type="protein sequence ID" value="KAK1127019.1"/>
    <property type="molecule type" value="Genomic_DNA"/>
</dbReference>
<proteinExistence type="predicted"/>
<keyword evidence="3" id="KW-1185">Reference proteome</keyword>
<evidence type="ECO:0000313" key="2">
    <source>
        <dbReference type="EMBL" id="KAK1127019.1"/>
    </source>
</evidence>
<dbReference type="Proteomes" id="UP001177670">
    <property type="component" value="Unassembled WGS sequence"/>
</dbReference>
<organism evidence="2 3">
    <name type="scientific">Melipona bicolor</name>
    <dbReference type="NCBI Taxonomy" id="60889"/>
    <lineage>
        <taxon>Eukaryota</taxon>
        <taxon>Metazoa</taxon>
        <taxon>Ecdysozoa</taxon>
        <taxon>Arthropoda</taxon>
        <taxon>Hexapoda</taxon>
        <taxon>Insecta</taxon>
        <taxon>Pterygota</taxon>
        <taxon>Neoptera</taxon>
        <taxon>Endopterygota</taxon>
        <taxon>Hymenoptera</taxon>
        <taxon>Apocrita</taxon>
        <taxon>Aculeata</taxon>
        <taxon>Apoidea</taxon>
        <taxon>Anthophila</taxon>
        <taxon>Apidae</taxon>
        <taxon>Melipona</taxon>
    </lineage>
</organism>
<protein>
    <submittedName>
        <fullName evidence="2">Uncharacterized protein</fullName>
    </submittedName>
</protein>
<gene>
    <name evidence="2" type="ORF">K0M31_004633</name>
</gene>
<evidence type="ECO:0000256" key="1">
    <source>
        <dbReference type="SAM" id="MobiDB-lite"/>
    </source>
</evidence>